<dbReference type="Proteomes" id="UP000193685">
    <property type="component" value="Unassembled WGS sequence"/>
</dbReference>
<dbReference type="InterPro" id="IPR023754">
    <property type="entry name" value="HemeA_Synthase_type2"/>
</dbReference>
<evidence type="ECO:0000256" key="10">
    <source>
        <dbReference type="ARBA" id="ARBA00044501"/>
    </source>
</evidence>
<evidence type="ECO:0000313" key="13">
    <source>
        <dbReference type="EMBL" id="ORY84938.1"/>
    </source>
</evidence>
<protein>
    <submittedName>
        <fullName evidence="13">Cytochrome oxidase assembly protein-domain-containing protein</fullName>
    </submittedName>
</protein>
<keyword evidence="14" id="KW-1185">Reference proteome</keyword>
<feature type="transmembrane region" description="Helical" evidence="12">
    <location>
        <begin position="434"/>
        <end position="454"/>
    </location>
</feature>
<feature type="transmembrane region" description="Helical" evidence="12">
    <location>
        <begin position="240"/>
        <end position="263"/>
    </location>
</feature>
<keyword evidence="7" id="KW-0408">Iron</keyword>
<evidence type="ECO:0000256" key="5">
    <source>
        <dbReference type="ARBA" id="ARBA00022989"/>
    </source>
</evidence>
<comment type="subcellular location">
    <subcellularLocation>
        <location evidence="2">Membrane</location>
        <topology evidence="2">Multi-pass membrane protein</topology>
    </subcellularLocation>
</comment>
<evidence type="ECO:0000256" key="7">
    <source>
        <dbReference type="ARBA" id="ARBA00023004"/>
    </source>
</evidence>
<keyword evidence="5 12" id="KW-1133">Transmembrane helix</keyword>
<dbReference type="GO" id="GO:0016653">
    <property type="term" value="F:oxidoreductase activity, acting on NAD(P)H, heme protein as acceptor"/>
    <property type="evidence" value="ECO:0007669"/>
    <property type="project" value="TreeGrafter"/>
</dbReference>
<dbReference type="GO" id="GO:0046872">
    <property type="term" value="F:metal ion binding"/>
    <property type="evidence" value="ECO:0007669"/>
    <property type="project" value="UniProtKB-KW"/>
</dbReference>
<feature type="transmembrane region" description="Helical" evidence="12">
    <location>
        <begin position="172"/>
        <end position="190"/>
    </location>
</feature>
<dbReference type="InterPro" id="IPR003780">
    <property type="entry name" value="COX15/CtaA_fam"/>
</dbReference>
<comment type="cofactor">
    <cofactor evidence="1">
        <name>heme b</name>
        <dbReference type="ChEBI" id="CHEBI:60344"/>
    </cofactor>
</comment>
<evidence type="ECO:0000256" key="12">
    <source>
        <dbReference type="SAM" id="Phobius"/>
    </source>
</evidence>
<sequence length="485" mass="52271">MLKSLCRAARAPCLAQSTISRAPALCIRARFFSPCTARLNAAVTLDPSASVAPNANPSGFKRIEDAYPLMKQAHVEDGKTEQPGRKVGYWLLGTAGLVYSIVVLGGLTRLTESGLSITEWKPVTGSVPPLNQAQWEAEFDLYRQSPEFKILNADLSLEDFKFIYNMEWSHRQLGRTIGLVFAVPALALIATKRYPIRFKLKLAGIASLIGFQGFIGWWMVRSGLDEDITTPRVSQYRLATHLGTAFVVYLSMLHTGLTLLAPSNPALGQATPKALTGLPIFQRAVLAFGALTYLTALSGAFVAGLDAGLIYNDFPYMGNSYIPPINELKDRTLPSLGAPRVGFASTEPAPSEFKVWIHNMFENPVLAQLDHRILAMTTFTAGWGLLALAILGARRGRLPKTATTGAAWMAGLVSMQATLGITTLWYLVPTPLAAAHQAGSLAVLTGVVVLAAKLRVPAATRSAMTFTKVARQQANARAGVMQASS</sequence>
<dbReference type="Pfam" id="PF02628">
    <property type="entry name" value="COX15-CtaA"/>
    <property type="match status" value="1"/>
</dbReference>
<evidence type="ECO:0000256" key="11">
    <source>
        <dbReference type="ARBA" id="ARBA00048044"/>
    </source>
</evidence>
<gene>
    <name evidence="13" type="ORF">BCR37DRAFT_377850</name>
</gene>
<dbReference type="OMA" id="AFVCYSW"/>
<keyword evidence="6" id="KW-0560">Oxidoreductase</keyword>
<proteinExistence type="inferred from homology"/>
<evidence type="ECO:0000256" key="4">
    <source>
        <dbReference type="ARBA" id="ARBA00022723"/>
    </source>
</evidence>
<dbReference type="PANTHER" id="PTHR23289">
    <property type="entry name" value="CYTOCHROME C OXIDASE ASSEMBLY PROTEIN COX15"/>
    <property type="match status" value="1"/>
</dbReference>
<comment type="catalytic activity">
    <reaction evidence="11">
        <text>Fe(II)-heme o + 2 A + H2O = Fe(II)-heme a + 2 AH2</text>
        <dbReference type="Rhea" id="RHEA:63388"/>
        <dbReference type="ChEBI" id="CHEBI:13193"/>
        <dbReference type="ChEBI" id="CHEBI:15377"/>
        <dbReference type="ChEBI" id="CHEBI:17499"/>
        <dbReference type="ChEBI" id="CHEBI:60530"/>
        <dbReference type="ChEBI" id="CHEBI:61715"/>
        <dbReference type="EC" id="1.17.99.9"/>
    </reaction>
    <physiologicalReaction direction="left-to-right" evidence="11">
        <dbReference type="Rhea" id="RHEA:63389"/>
    </physiologicalReaction>
</comment>
<evidence type="ECO:0000256" key="2">
    <source>
        <dbReference type="ARBA" id="ARBA00004141"/>
    </source>
</evidence>
<dbReference type="HAMAP" id="MF_01665">
    <property type="entry name" value="HemeA_synth_type2"/>
    <property type="match status" value="1"/>
</dbReference>
<evidence type="ECO:0000256" key="1">
    <source>
        <dbReference type="ARBA" id="ARBA00001970"/>
    </source>
</evidence>
<feature type="transmembrane region" description="Helical" evidence="12">
    <location>
        <begin position="373"/>
        <end position="393"/>
    </location>
</feature>
<dbReference type="EMBL" id="MCFI01000005">
    <property type="protein sequence ID" value="ORY84938.1"/>
    <property type="molecule type" value="Genomic_DNA"/>
</dbReference>
<accession>A0A1Y2FLV3</accession>
<evidence type="ECO:0000256" key="6">
    <source>
        <dbReference type="ARBA" id="ARBA00023002"/>
    </source>
</evidence>
<keyword evidence="4" id="KW-0479">Metal-binding</keyword>
<dbReference type="GeneID" id="63785509"/>
<organism evidence="13 14">
    <name type="scientific">Protomyces lactucae-debilis</name>
    <dbReference type="NCBI Taxonomy" id="2754530"/>
    <lineage>
        <taxon>Eukaryota</taxon>
        <taxon>Fungi</taxon>
        <taxon>Dikarya</taxon>
        <taxon>Ascomycota</taxon>
        <taxon>Taphrinomycotina</taxon>
        <taxon>Taphrinomycetes</taxon>
        <taxon>Taphrinales</taxon>
        <taxon>Protomycetaceae</taxon>
        <taxon>Protomyces</taxon>
    </lineage>
</organism>
<feature type="transmembrane region" description="Helical" evidence="12">
    <location>
        <begin position="202"/>
        <end position="220"/>
    </location>
</feature>
<evidence type="ECO:0000313" key="14">
    <source>
        <dbReference type="Proteomes" id="UP000193685"/>
    </source>
</evidence>
<comment type="pathway">
    <text evidence="10">Porphyrin-containing compound metabolism; heme A biosynthesis; heme A from heme O: step 1/1.</text>
</comment>
<dbReference type="GO" id="GO:0005743">
    <property type="term" value="C:mitochondrial inner membrane"/>
    <property type="evidence" value="ECO:0007669"/>
    <property type="project" value="TreeGrafter"/>
</dbReference>
<comment type="caution">
    <text evidence="13">The sequence shown here is derived from an EMBL/GenBank/DDBJ whole genome shotgun (WGS) entry which is preliminary data.</text>
</comment>
<feature type="transmembrane region" description="Helical" evidence="12">
    <location>
        <begin position="284"/>
        <end position="311"/>
    </location>
</feature>
<keyword evidence="9 12" id="KW-0472">Membrane</keyword>
<dbReference type="STRING" id="56484.A0A1Y2FLV3"/>
<feature type="transmembrane region" description="Helical" evidence="12">
    <location>
        <begin position="87"/>
        <end position="107"/>
    </location>
</feature>
<feature type="transmembrane region" description="Helical" evidence="12">
    <location>
        <begin position="405"/>
        <end position="428"/>
    </location>
</feature>
<keyword evidence="3 12" id="KW-0812">Transmembrane</keyword>
<dbReference type="GO" id="GO:0120547">
    <property type="term" value="F:heme A synthase activity"/>
    <property type="evidence" value="ECO:0007669"/>
    <property type="project" value="UniProtKB-EC"/>
</dbReference>
<dbReference type="GO" id="GO:0006784">
    <property type="term" value="P:heme A biosynthetic process"/>
    <property type="evidence" value="ECO:0007669"/>
    <property type="project" value="InterPro"/>
</dbReference>
<keyword evidence="8" id="KW-0350">Heme biosynthesis</keyword>
<dbReference type="OrthoDB" id="1726137at2759"/>
<dbReference type="RefSeq" id="XP_040726721.1">
    <property type="nucleotide sequence ID" value="XM_040868910.1"/>
</dbReference>
<name>A0A1Y2FLV3_PROLT</name>
<evidence type="ECO:0000256" key="9">
    <source>
        <dbReference type="ARBA" id="ARBA00023136"/>
    </source>
</evidence>
<dbReference type="AlphaFoldDB" id="A0A1Y2FLV3"/>
<evidence type="ECO:0000256" key="8">
    <source>
        <dbReference type="ARBA" id="ARBA00023133"/>
    </source>
</evidence>
<reference evidence="13 14" key="1">
    <citation type="submission" date="2016-07" db="EMBL/GenBank/DDBJ databases">
        <title>Pervasive Adenine N6-methylation of Active Genes in Fungi.</title>
        <authorList>
            <consortium name="DOE Joint Genome Institute"/>
            <person name="Mondo S.J."/>
            <person name="Dannebaum R.O."/>
            <person name="Kuo R.C."/>
            <person name="Labutti K."/>
            <person name="Haridas S."/>
            <person name="Kuo A."/>
            <person name="Salamov A."/>
            <person name="Ahrendt S.R."/>
            <person name="Lipzen A."/>
            <person name="Sullivan W."/>
            <person name="Andreopoulos W.B."/>
            <person name="Clum A."/>
            <person name="Lindquist E."/>
            <person name="Daum C."/>
            <person name="Ramamoorthy G.K."/>
            <person name="Gryganskyi A."/>
            <person name="Culley D."/>
            <person name="Magnuson J.K."/>
            <person name="James T.Y."/>
            <person name="O'Malley M.A."/>
            <person name="Stajich J.E."/>
            <person name="Spatafora J.W."/>
            <person name="Visel A."/>
            <person name="Grigoriev I.V."/>
        </authorList>
    </citation>
    <scope>NUCLEOTIDE SEQUENCE [LARGE SCALE GENOMIC DNA]</scope>
    <source>
        <strain evidence="13 14">12-1054</strain>
    </source>
</reference>
<evidence type="ECO:0000256" key="3">
    <source>
        <dbReference type="ARBA" id="ARBA00022692"/>
    </source>
</evidence>
<dbReference type="PANTHER" id="PTHR23289:SF2">
    <property type="entry name" value="CYTOCHROME C OXIDASE ASSEMBLY PROTEIN COX15 HOMOLOG"/>
    <property type="match status" value="1"/>
</dbReference>